<dbReference type="Proteomes" id="UP000284842">
    <property type="component" value="Unassembled WGS sequence"/>
</dbReference>
<name>A0A409WBA7_9AGAR</name>
<gene>
    <name evidence="2" type="ORF">CVT24_002644</name>
</gene>
<dbReference type="InParanoid" id="A0A409WBA7"/>
<evidence type="ECO:0000313" key="3">
    <source>
        <dbReference type="Proteomes" id="UP000284842"/>
    </source>
</evidence>
<dbReference type="AlphaFoldDB" id="A0A409WBA7"/>
<proteinExistence type="predicted"/>
<protein>
    <submittedName>
        <fullName evidence="2">Uncharacterized protein</fullName>
    </submittedName>
</protein>
<dbReference type="OrthoDB" id="2661877at2759"/>
<keyword evidence="3" id="KW-1185">Reference proteome</keyword>
<comment type="caution">
    <text evidence="2">The sequence shown here is derived from an EMBL/GenBank/DDBJ whole genome shotgun (WGS) entry which is preliminary data.</text>
</comment>
<evidence type="ECO:0000313" key="2">
    <source>
        <dbReference type="EMBL" id="PPQ75768.1"/>
    </source>
</evidence>
<sequence>MSSRKRPSDDLLPFYAAANADLDGADLDIYKSLLDSSTDLNSVQVSTTERFDSLMSHGPDQPTFWVDKNQKPLIIKFPGFLDRHRYHGKLDPYFNLGPGKITINSMRGLKAIFEILPVPNDEARYPLSAIKCSSHAFLLLKQIKDDIEEGKSKDVRASPRSRVINWVHTDKGTHLDIYTCSLHSQPLFVPPFEDPDASATKQSGNLSFIPSGPSTITSASELLGHFERFNDFFVQHPTFAASKVVHPPVFDLYGRIIPLSSYAESLPHHAPVEVEVSLCFSETQHPNMNVVTRTYQLQLEKMRVLIPLPLVVSTPIQLVSPPRTPSPKKKRKVTVNQASTFPHSTQSKTRTRIMITDNLYANLADYDIDRTQEDWPGRAEEDSARPL</sequence>
<organism evidence="2 3">
    <name type="scientific">Panaeolus cyanescens</name>
    <dbReference type="NCBI Taxonomy" id="181874"/>
    <lineage>
        <taxon>Eukaryota</taxon>
        <taxon>Fungi</taxon>
        <taxon>Dikarya</taxon>
        <taxon>Basidiomycota</taxon>
        <taxon>Agaricomycotina</taxon>
        <taxon>Agaricomycetes</taxon>
        <taxon>Agaricomycetidae</taxon>
        <taxon>Agaricales</taxon>
        <taxon>Agaricineae</taxon>
        <taxon>Galeropsidaceae</taxon>
        <taxon>Panaeolus</taxon>
    </lineage>
</organism>
<feature type="compositionally biased region" description="Polar residues" evidence="1">
    <location>
        <begin position="335"/>
        <end position="348"/>
    </location>
</feature>
<evidence type="ECO:0000256" key="1">
    <source>
        <dbReference type="SAM" id="MobiDB-lite"/>
    </source>
</evidence>
<feature type="region of interest" description="Disordered" evidence="1">
    <location>
        <begin position="321"/>
        <end position="348"/>
    </location>
</feature>
<dbReference type="EMBL" id="NHTK01005642">
    <property type="protein sequence ID" value="PPQ75768.1"/>
    <property type="molecule type" value="Genomic_DNA"/>
</dbReference>
<reference evidence="2 3" key="1">
    <citation type="journal article" date="2018" name="Evol. Lett.">
        <title>Horizontal gene cluster transfer increased hallucinogenic mushroom diversity.</title>
        <authorList>
            <person name="Reynolds H.T."/>
            <person name="Vijayakumar V."/>
            <person name="Gluck-Thaler E."/>
            <person name="Korotkin H.B."/>
            <person name="Matheny P.B."/>
            <person name="Slot J.C."/>
        </authorList>
    </citation>
    <scope>NUCLEOTIDE SEQUENCE [LARGE SCALE GENOMIC DNA]</scope>
    <source>
        <strain evidence="2 3">2629</strain>
    </source>
</reference>
<accession>A0A409WBA7</accession>